<name>R7UQF5_CAPTE</name>
<feature type="domain" description="GOST seven transmembrane" evidence="8">
    <location>
        <begin position="62"/>
        <end position="306"/>
    </location>
</feature>
<keyword evidence="5 7" id="KW-0472">Membrane</keyword>
<dbReference type="GO" id="GO:0016020">
    <property type="term" value="C:membrane"/>
    <property type="evidence" value="ECO:0007669"/>
    <property type="project" value="UniProtKB-SubCell"/>
</dbReference>
<feature type="transmembrane region" description="Helical" evidence="7">
    <location>
        <begin position="170"/>
        <end position="188"/>
    </location>
</feature>
<dbReference type="InterPro" id="IPR009637">
    <property type="entry name" value="GPR107/GPR108-like"/>
</dbReference>
<feature type="compositionally biased region" description="Basic and acidic residues" evidence="6">
    <location>
        <begin position="353"/>
        <end position="362"/>
    </location>
</feature>
<dbReference type="EnsemblMetazoa" id="CapteT183938">
    <property type="protein sequence ID" value="CapteP183938"/>
    <property type="gene ID" value="CapteG183938"/>
</dbReference>
<evidence type="ECO:0000313" key="10">
    <source>
        <dbReference type="EnsemblMetazoa" id="CapteP183938"/>
    </source>
</evidence>
<feature type="region of interest" description="Disordered" evidence="6">
    <location>
        <begin position="342"/>
        <end position="362"/>
    </location>
</feature>
<feature type="transmembrane region" description="Helical" evidence="7">
    <location>
        <begin position="250"/>
        <end position="268"/>
    </location>
</feature>
<dbReference type="FunCoup" id="R7UQF5">
    <property type="interactions" value="1649"/>
</dbReference>
<keyword evidence="2 7" id="KW-0812">Transmembrane</keyword>
<comment type="subcellular location">
    <subcellularLocation>
        <location evidence="1">Membrane</location>
        <topology evidence="1">Multi-pass membrane protein</topology>
    </subcellularLocation>
</comment>
<keyword evidence="11" id="KW-1185">Reference proteome</keyword>
<organism evidence="9">
    <name type="scientific">Capitella teleta</name>
    <name type="common">Polychaete worm</name>
    <dbReference type="NCBI Taxonomy" id="283909"/>
    <lineage>
        <taxon>Eukaryota</taxon>
        <taxon>Metazoa</taxon>
        <taxon>Spiralia</taxon>
        <taxon>Lophotrochozoa</taxon>
        <taxon>Annelida</taxon>
        <taxon>Polychaeta</taxon>
        <taxon>Sedentaria</taxon>
        <taxon>Scolecida</taxon>
        <taxon>Capitellidae</taxon>
        <taxon>Capitella</taxon>
    </lineage>
</organism>
<evidence type="ECO:0000256" key="3">
    <source>
        <dbReference type="ARBA" id="ARBA00022729"/>
    </source>
</evidence>
<dbReference type="Proteomes" id="UP000014760">
    <property type="component" value="Unassembled WGS sequence"/>
</dbReference>
<dbReference type="PANTHER" id="PTHR21229">
    <property type="entry name" value="LUNG SEVEN TRANSMEMBRANE RECEPTOR"/>
    <property type="match status" value="1"/>
</dbReference>
<feature type="transmembrane region" description="Helical" evidence="7">
    <location>
        <begin position="200"/>
        <end position="222"/>
    </location>
</feature>
<reference evidence="9 11" key="2">
    <citation type="journal article" date="2013" name="Nature">
        <title>Insights into bilaterian evolution from three spiralian genomes.</title>
        <authorList>
            <person name="Simakov O."/>
            <person name="Marletaz F."/>
            <person name="Cho S.J."/>
            <person name="Edsinger-Gonzales E."/>
            <person name="Havlak P."/>
            <person name="Hellsten U."/>
            <person name="Kuo D.H."/>
            <person name="Larsson T."/>
            <person name="Lv J."/>
            <person name="Arendt D."/>
            <person name="Savage R."/>
            <person name="Osoegawa K."/>
            <person name="de Jong P."/>
            <person name="Grimwood J."/>
            <person name="Chapman J.A."/>
            <person name="Shapiro H."/>
            <person name="Aerts A."/>
            <person name="Otillar R.P."/>
            <person name="Terry A.Y."/>
            <person name="Boore J.L."/>
            <person name="Grigoriev I.V."/>
            <person name="Lindberg D.R."/>
            <person name="Seaver E.C."/>
            <person name="Weisblat D.A."/>
            <person name="Putnam N.H."/>
            <person name="Rokhsar D.S."/>
        </authorList>
    </citation>
    <scope>NUCLEOTIDE SEQUENCE</scope>
    <source>
        <strain evidence="9 11">I ESC-2004</strain>
    </source>
</reference>
<dbReference type="Pfam" id="PF06814">
    <property type="entry name" value="GOST_TM"/>
    <property type="match status" value="1"/>
</dbReference>
<evidence type="ECO:0000313" key="9">
    <source>
        <dbReference type="EMBL" id="ELU08759.1"/>
    </source>
</evidence>
<evidence type="ECO:0000256" key="6">
    <source>
        <dbReference type="SAM" id="MobiDB-lite"/>
    </source>
</evidence>
<dbReference type="EMBL" id="KB298780">
    <property type="protein sequence ID" value="ELU08759.1"/>
    <property type="molecule type" value="Genomic_DNA"/>
</dbReference>
<evidence type="ECO:0000256" key="7">
    <source>
        <dbReference type="SAM" id="Phobius"/>
    </source>
</evidence>
<dbReference type="InterPro" id="IPR053937">
    <property type="entry name" value="GOST_TM"/>
</dbReference>
<feature type="transmembrane region" description="Helical" evidence="7">
    <location>
        <begin position="97"/>
        <end position="120"/>
    </location>
</feature>
<dbReference type="OrthoDB" id="29657at2759"/>
<sequence>MNNYSVLSQFLVEIKNPEEEGLYNLYYHNCGNYEVDSGYSTNLTVYLVESNKGNYLSAGQMPLPTFFFTMCVVYFIVACYWLYVLRTSSEGVFKIHYLMLVLVYVKSVALILHGVNYTFIRVKGHREEAFAVLYYITYLMKGTLLFMTVVLIGSGWTFVKHILSDRDKKIFIIVIPLQILANVAQIIIDETEEGESQYTMWTEVFILVDLLCCGAILFPVVWSIRHLQEASQTDGKAAINLQKLKIFRHFYIIVVCYIYFTRIIVYLLKITVPFQYEWINELFKEIATLTFFVISGYKFRPATNNPYFQVSQEDDTEMDEVVTQPGAYEGLTHVNVKFNDGKDPADSAVSTLKQRESSHEYD</sequence>
<dbReference type="HOGENOM" id="CLU_020277_1_1_1"/>
<reference evidence="10" key="3">
    <citation type="submission" date="2015-06" db="UniProtKB">
        <authorList>
            <consortium name="EnsemblMetazoa"/>
        </authorList>
    </citation>
    <scope>IDENTIFICATION</scope>
</reference>
<dbReference type="GO" id="GO:0005794">
    <property type="term" value="C:Golgi apparatus"/>
    <property type="evidence" value="ECO:0007669"/>
    <property type="project" value="TreeGrafter"/>
</dbReference>
<dbReference type="PANTHER" id="PTHR21229:SF2">
    <property type="entry name" value="RE59932P"/>
    <property type="match status" value="1"/>
</dbReference>
<evidence type="ECO:0000256" key="1">
    <source>
        <dbReference type="ARBA" id="ARBA00004141"/>
    </source>
</evidence>
<evidence type="ECO:0000259" key="8">
    <source>
        <dbReference type="Pfam" id="PF06814"/>
    </source>
</evidence>
<evidence type="ECO:0000256" key="4">
    <source>
        <dbReference type="ARBA" id="ARBA00022989"/>
    </source>
</evidence>
<keyword evidence="3" id="KW-0732">Signal</keyword>
<protein>
    <recommendedName>
        <fullName evidence="8">GOST seven transmembrane domain-containing protein</fullName>
    </recommendedName>
</protein>
<evidence type="ECO:0000256" key="5">
    <source>
        <dbReference type="ARBA" id="ARBA00023136"/>
    </source>
</evidence>
<feature type="transmembrane region" description="Helical" evidence="7">
    <location>
        <begin position="132"/>
        <end position="158"/>
    </location>
</feature>
<dbReference type="STRING" id="283909.R7UQF5"/>
<accession>R7UQF5</accession>
<gene>
    <name evidence="9" type="ORF">CAPTEDRAFT_183938</name>
</gene>
<proteinExistence type="predicted"/>
<keyword evidence="4 7" id="KW-1133">Transmembrane helix</keyword>
<reference evidence="11" key="1">
    <citation type="submission" date="2012-12" db="EMBL/GenBank/DDBJ databases">
        <authorList>
            <person name="Hellsten U."/>
            <person name="Grimwood J."/>
            <person name="Chapman J.A."/>
            <person name="Shapiro H."/>
            <person name="Aerts A."/>
            <person name="Otillar R.P."/>
            <person name="Terry A.Y."/>
            <person name="Boore J.L."/>
            <person name="Simakov O."/>
            <person name="Marletaz F."/>
            <person name="Cho S.-J."/>
            <person name="Edsinger-Gonzales E."/>
            <person name="Havlak P."/>
            <person name="Kuo D.-H."/>
            <person name="Larsson T."/>
            <person name="Lv J."/>
            <person name="Arendt D."/>
            <person name="Savage R."/>
            <person name="Osoegawa K."/>
            <person name="de Jong P."/>
            <person name="Lindberg D.R."/>
            <person name="Seaver E.C."/>
            <person name="Weisblat D.A."/>
            <person name="Putnam N.H."/>
            <person name="Grigoriev I.V."/>
            <person name="Rokhsar D.S."/>
        </authorList>
    </citation>
    <scope>NUCLEOTIDE SEQUENCE</scope>
    <source>
        <strain evidence="11">I ESC-2004</strain>
    </source>
</reference>
<feature type="transmembrane region" description="Helical" evidence="7">
    <location>
        <begin position="66"/>
        <end position="85"/>
    </location>
</feature>
<dbReference type="OMA" id="FANCHPQ"/>
<dbReference type="EMBL" id="AMQN01006617">
    <property type="status" value="NOT_ANNOTATED_CDS"/>
    <property type="molecule type" value="Genomic_DNA"/>
</dbReference>
<evidence type="ECO:0000313" key="11">
    <source>
        <dbReference type="Proteomes" id="UP000014760"/>
    </source>
</evidence>
<dbReference type="AlphaFoldDB" id="R7UQF5"/>
<evidence type="ECO:0000256" key="2">
    <source>
        <dbReference type="ARBA" id="ARBA00022692"/>
    </source>
</evidence>